<dbReference type="InterPro" id="IPR000184">
    <property type="entry name" value="Bac_surfAg_D15"/>
</dbReference>
<dbReference type="AlphaFoldDB" id="A0A1V9FSI8"/>
<keyword evidence="3" id="KW-0732">Signal</keyword>
<dbReference type="Gene3D" id="2.40.160.50">
    <property type="entry name" value="membrane protein fhac: a member of the omp85/tpsb transporter family"/>
    <property type="match status" value="1"/>
</dbReference>
<proteinExistence type="predicted"/>
<dbReference type="RefSeq" id="WP_081151927.1">
    <property type="nucleotide sequence ID" value="NZ_LVYD01000058.1"/>
</dbReference>
<gene>
    <name evidence="5" type="ORF">A3860_06225</name>
</gene>
<keyword evidence="6" id="KW-1185">Reference proteome</keyword>
<feature type="signal peptide" evidence="3">
    <location>
        <begin position="1"/>
        <end position="21"/>
    </location>
</feature>
<dbReference type="STRING" id="1703345.A3860_06225"/>
<evidence type="ECO:0000256" key="3">
    <source>
        <dbReference type="SAM" id="SignalP"/>
    </source>
</evidence>
<reference evidence="5 6" key="1">
    <citation type="submission" date="2016-03" db="EMBL/GenBank/DDBJ databases">
        <title>Niastella vici sp. nov., isolated from farmland soil.</title>
        <authorList>
            <person name="Chen L."/>
            <person name="Wang D."/>
            <person name="Yang S."/>
            <person name="Wang G."/>
        </authorList>
    </citation>
    <scope>NUCLEOTIDE SEQUENCE [LARGE SCALE GENOMIC DNA]</scope>
    <source>
        <strain evidence="5 6">DJ57</strain>
    </source>
</reference>
<evidence type="ECO:0000259" key="4">
    <source>
        <dbReference type="Pfam" id="PF01103"/>
    </source>
</evidence>
<evidence type="ECO:0000256" key="1">
    <source>
        <dbReference type="ARBA" id="ARBA00004370"/>
    </source>
</evidence>
<dbReference type="GO" id="GO:0019867">
    <property type="term" value="C:outer membrane"/>
    <property type="evidence" value="ECO:0007669"/>
    <property type="project" value="InterPro"/>
</dbReference>
<comment type="caution">
    <text evidence="5">The sequence shown here is derived from an EMBL/GenBank/DDBJ whole genome shotgun (WGS) entry which is preliminary data.</text>
</comment>
<name>A0A1V9FSI8_9BACT</name>
<protein>
    <recommendedName>
        <fullName evidence="4">Bacterial surface antigen (D15) domain-containing protein</fullName>
    </recommendedName>
</protein>
<feature type="domain" description="Bacterial surface antigen (D15)" evidence="4">
    <location>
        <begin position="597"/>
        <end position="806"/>
    </location>
</feature>
<sequence>MPKKYLHLVLLIVFTAPIAKAQTDSAAVKAHPTYDSVTPMHRRLFGENFRKEWAVPVKLPVIRLSEKGLIPLQLGGGHQTHSLRMKDAHGKEWVLRSIEKYPEIILPEALRETFAADWVRDAMSAQHPYAPLVVPVLSEQVQVPHSNPVIGWVTPDKNLGQYEKEFANTLCLLEEREPYGNSDNTGKMLERLNEDNDNSIDTVEFFRARLLDLFLGDWDRHADQWRWVDEKKGSSRKYLAIPRDRDQALYRNEGVIPKMASRKWIAPFLTGFRSEIKRGNQFFLNGRQLNSRFFIQFDHDRWMQITNDFVARLTDDVLEEALKRLPNEIYVIKHDELLLKMKQRRANLPKAMDSYYYFLSRKVDIQVSDKNELVEITNGPDKGLSVVIHKLSKKGNPGDQLFNRTFLGSETKEIRLFIGKGDDRVVLNNTNKKIKVRIVGGEGQKLYNVEQSGKKVCVYENESGATFTGKTSRLRKHLSNDTANTAFVPTNPYGIVQPLVTAGFNLDDGFLLGGGVKITQRGFRKLPYASVQQIDVTHSFSTSAFRVRYKGEWLQAVGKADITLQANILAPSNTRNFFGRGNETEFIKVGNYKRFYRSRYNVYQASPALRWHIGKGTTISAGPSIQFYHSDSLENKGRFINNEAYINSYDSNTIYRDKVHAGVIISLVRDKRNSIILPSAGHYISIQAQAYGGLNKESKSYMMLIPELAFYKNLSKRSLVVIAERLGGAVTAGKSAFYQSAFLGGHENLLGFRQYRFAGEHMLYNNLEFRIKLGNFVNYILPGQVGLTSFYDVGRVWEKDESSKVWHQGVGGGFYFAPAQMAVIQVQAGYSKEGWYPYVFMGFRF</sequence>
<dbReference type="Proteomes" id="UP000192796">
    <property type="component" value="Unassembled WGS sequence"/>
</dbReference>
<evidence type="ECO:0000313" key="6">
    <source>
        <dbReference type="Proteomes" id="UP000192796"/>
    </source>
</evidence>
<accession>A0A1V9FSI8</accession>
<dbReference type="OrthoDB" id="333971at2"/>
<organism evidence="5 6">
    <name type="scientific">Niastella vici</name>
    <dbReference type="NCBI Taxonomy" id="1703345"/>
    <lineage>
        <taxon>Bacteria</taxon>
        <taxon>Pseudomonadati</taxon>
        <taxon>Bacteroidota</taxon>
        <taxon>Chitinophagia</taxon>
        <taxon>Chitinophagales</taxon>
        <taxon>Chitinophagaceae</taxon>
        <taxon>Niastella</taxon>
    </lineage>
</organism>
<comment type="subcellular location">
    <subcellularLocation>
        <location evidence="1">Membrane</location>
    </subcellularLocation>
</comment>
<dbReference type="Pfam" id="PF01103">
    <property type="entry name" value="Omp85"/>
    <property type="match status" value="1"/>
</dbReference>
<feature type="chain" id="PRO_5012822522" description="Bacterial surface antigen (D15) domain-containing protein" evidence="3">
    <location>
        <begin position="22"/>
        <end position="845"/>
    </location>
</feature>
<keyword evidence="2" id="KW-0472">Membrane</keyword>
<dbReference type="EMBL" id="LVYD01000058">
    <property type="protein sequence ID" value="OQP61304.1"/>
    <property type="molecule type" value="Genomic_DNA"/>
</dbReference>
<evidence type="ECO:0000256" key="2">
    <source>
        <dbReference type="ARBA" id="ARBA00023136"/>
    </source>
</evidence>
<evidence type="ECO:0000313" key="5">
    <source>
        <dbReference type="EMBL" id="OQP61304.1"/>
    </source>
</evidence>